<evidence type="ECO:0000313" key="1">
    <source>
        <dbReference type="EMBL" id="SVE05448.1"/>
    </source>
</evidence>
<sequence length="33" mass="3752">MNNNNFYFTIFVGHTSKIAVKTGKKLTNMAVDF</sequence>
<accession>A0A383AEE8</accession>
<name>A0A383AEE8_9ZZZZ</name>
<reference evidence="1" key="1">
    <citation type="submission" date="2018-05" db="EMBL/GenBank/DDBJ databases">
        <authorList>
            <person name="Lanie J.A."/>
            <person name="Ng W.-L."/>
            <person name="Kazmierczak K.M."/>
            <person name="Andrzejewski T.M."/>
            <person name="Davidsen T.M."/>
            <person name="Wayne K.J."/>
            <person name="Tettelin H."/>
            <person name="Glass J.I."/>
            <person name="Rusch D."/>
            <person name="Podicherti R."/>
            <person name="Tsui H.-C.T."/>
            <person name="Winkler M.E."/>
        </authorList>
    </citation>
    <scope>NUCLEOTIDE SEQUENCE</scope>
</reference>
<organism evidence="1">
    <name type="scientific">marine metagenome</name>
    <dbReference type="NCBI Taxonomy" id="408172"/>
    <lineage>
        <taxon>unclassified sequences</taxon>
        <taxon>metagenomes</taxon>
        <taxon>ecological metagenomes</taxon>
    </lineage>
</organism>
<proteinExistence type="predicted"/>
<dbReference type="AlphaFoldDB" id="A0A383AEE8"/>
<protein>
    <submittedName>
        <fullName evidence="1">Uncharacterized protein</fullName>
    </submittedName>
</protein>
<dbReference type="EMBL" id="UINC01191019">
    <property type="protein sequence ID" value="SVE05448.1"/>
    <property type="molecule type" value="Genomic_DNA"/>
</dbReference>
<gene>
    <name evidence="1" type="ORF">METZ01_LOCUS458302</name>
</gene>